<reference evidence="2" key="3">
    <citation type="submission" date="2025-09" db="UniProtKB">
        <authorList>
            <consortium name="Ensembl"/>
        </authorList>
    </citation>
    <scope>IDENTIFICATION</scope>
</reference>
<protein>
    <submittedName>
        <fullName evidence="2">Uncharacterized protein</fullName>
    </submittedName>
</protein>
<evidence type="ECO:0000313" key="3">
    <source>
        <dbReference type="Proteomes" id="UP000007875"/>
    </source>
</evidence>
<keyword evidence="3" id="KW-1185">Reference proteome</keyword>
<evidence type="ECO:0000313" key="2">
    <source>
        <dbReference type="Ensembl" id="ENSCSAVP00000002404.1"/>
    </source>
</evidence>
<reference evidence="2" key="2">
    <citation type="submission" date="2025-08" db="UniProtKB">
        <authorList>
            <consortium name="Ensembl"/>
        </authorList>
    </citation>
    <scope>IDENTIFICATION</scope>
</reference>
<feature type="compositionally biased region" description="Basic residues" evidence="1">
    <location>
        <begin position="141"/>
        <end position="158"/>
    </location>
</feature>
<proteinExistence type="predicted"/>
<dbReference type="GeneTree" id="ENSGT00530000066589"/>
<dbReference type="InParanoid" id="H2YAQ6"/>
<accession>H2YAQ6</accession>
<evidence type="ECO:0000256" key="1">
    <source>
        <dbReference type="SAM" id="MobiDB-lite"/>
    </source>
</evidence>
<feature type="compositionally biased region" description="Polar residues" evidence="1">
    <location>
        <begin position="117"/>
        <end position="140"/>
    </location>
</feature>
<dbReference type="Proteomes" id="UP000007875">
    <property type="component" value="Unassembled WGS sequence"/>
</dbReference>
<organism evidence="2 3">
    <name type="scientific">Ciona savignyi</name>
    <name type="common">Pacific transparent sea squirt</name>
    <dbReference type="NCBI Taxonomy" id="51511"/>
    <lineage>
        <taxon>Eukaryota</taxon>
        <taxon>Metazoa</taxon>
        <taxon>Chordata</taxon>
        <taxon>Tunicata</taxon>
        <taxon>Ascidiacea</taxon>
        <taxon>Phlebobranchia</taxon>
        <taxon>Cionidae</taxon>
        <taxon>Ciona</taxon>
    </lineage>
</organism>
<reference evidence="3" key="1">
    <citation type="submission" date="2003-08" db="EMBL/GenBank/DDBJ databases">
        <authorList>
            <person name="Birren B."/>
            <person name="Nusbaum C."/>
            <person name="Abebe A."/>
            <person name="Abouelleil A."/>
            <person name="Adekoya E."/>
            <person name="Ait-zahra M."/>
            <person name="Allen N."/>
            <person name="Allen T."/>
            <person name="An P."/>
            <person name="Anderson M."/>
            <person name="Anderson S."/>
            <person name="Arachchi H."/>
            <person name="Armbruster J."/>
            <person name="Bachantsang P."/>
            <person name="Baldwin J."/>
            <person name="Barry A."/>
            <person name="Bayul T."/>
            <person name="Blitshsteyn B."/>
            <person name="Bloom T."/>
            <person name="Blye J."/>
            <person name="Boguslavskiy L."/>
            <person name="Borowsky M."/>
            <person name="Boukhgalter B."/>
            <person name="Brunache A."/>
            <person name="Butler J."/>
            <person name="Calixte N."/>
            <person name="Calvo S."/>
            <person name="Camarata J."/>
            <person name="Campo K."/>
            <person name="Chang J."/>
            <person name="Cheshatsang Y."/>
            <person name="Citroen M."/>
            <person name="Collymore A."/>
            <person name="Considine T."/>
            <person name="Cook A."/>
            <person name="Cooke P."/>
            <person name="Corum B."/>
            <person name="Cuomo C."/>
            <person name="David R."/>
            <person name="Dawoe T."/>
            <person name="Degray S."/>
            <person name="Dodge S."/>
            <person name="Dooley K."/>
            <person name="Dorje P."/>
            <person name="Dorjee K."/>
            <person name="Dorris L."/>
            <person name="Duffey N."/>
            <person name="Dupes A."/>
            <person name="Elkins T."/>
            <person name="Engels R."/>
            <person name="Erickson J."/>
            <person name="Farina A."/>
            <person name="Faro S."/>
            <person name="Ferreira P."/>
            <person name="Fischer H."/>
            <person name="Fitzgerald M."/>
            <person name="Foley K."/>
            <person name="Gage D."/>
            <person name="Galagan J."/>
            <person name="Gearin G."/>
            <person name="Gnerre S."/>
            <person name="Gnirke A."/>
            <person name="Goyette A."/>
            <person name="Graham J."/>
            <person name="Grandbois E."/>
            <person name="Gyaltsen K."/>
            <person name="Hafez N."/>
            <person name="Hagopian D."/>
            <person name="Hagos B."/>
            <person name="Hall J."/>
            <person name="Hatcher B."/>
            <person name="Heller A."/>
            <person name="Higgins H."/>
            <person name="Honan T."/>
            <person name="Horn A."/>
            <person name="Houde N."/>
            <person name="Hughes L."/>
            <person name="Hulme W."/>
            <person name="Husby E."/>
            <person name="Iliev I."/>
            <person name="Jaffe D."/>
            <person name="Jones C."/>
            <person name="Kamal M."/>
            <person name="Kamat A."/>
            <person name="Kamvysselis M."/>
            <person name="Karlsson E."/>
            <person name="Kells C."/>
            <person name="Kieu A."/>
            <person name="Kisner P."/>
            <person name="Kodira C."/>
            <person name="Kulbokas E."/>
            <person name="Labutti K."/>
            <person name="Lama D."/>
            <person name="Landers T."/>
            <person name="Leger J."/>
            <person name="Levine S."/>
            <person name="Lewis D."/>
            <person name="Lewis T."/>
            <person name="Lindblad-toh K."/>
            <person name="Liu X."/>
            <person name="Lokyitsang T."/>
            <person name="Lokyitsang Y."/>
            <person name="Lucien O."/>
            <person name="Lui A."/>
            <person name="Ma L.J."/>
            <person name="Mabbitt R."/>
            <person name="Macdonald J."/>
            <person name="Maclean C."/>
            <person name="Major J."/>
            <person name="Manning J."/>
            <person name="Marabella R."/>
            <person name="Maru K."/>
            <person name="Matthews C."/>
            <person name="Mauceli E."/>
            <person name="Mccarthy M."/>
            <person name="Mcdonough S."/>
            <person name="Mcghee T."/>
            <person name="Meldrim J."/>
            <person name="Meneus L."/>
            <person name="Mesirov J."/>
            <person name="Mihalev A."/>
            <person name="Mihova T."/>
            <person name="Mikkelsen T."/>
            <person name="Mlenga V."/>
            <person name="Moru K."/>
            <person name="Mozes J."/>
            <person name="Mulrain L."/>
            <person name="Munson G."/>
            <person name="Naylor J."/>
            <person name="Newes C."/>
            <person name="Nguyen C."/>
            <person name="Nguyen N."/>
            <person name="Nguyen T."/>
            <person name="Nicol R."/>
            <person name="Nielsen C."/>
            <person name="Nizzari M."/>
            <person name="Norbu C."/>
            <person name="Norbu N."/>
            <person name="O'donnell P."/>
            <person name="Okoawo O."/>
            <person name="O'leary S."/>
            <person name="Omotosho B."/>
            <person name="O'neill K."/>
            <person name="Osman S."/>
            <person name="Parker S."/>
            <person name="Perrin D."/>
            <person name="Phunkhang P."/>
            <person name="Piqani B."/>
            <person name="Purcell S."/>
            <person name="Rachupka T."/>
            <person name="Ramasamy U."/>
            <person name="Rameau R."/>
            <person name="Ray V."/>
            <person name="Raymond C."/>
            <person name="Retta R."/>
            <person name="Richardson S."/>
            <person name="Rise C."/>
            <person name="Rodriguez J."/>
            <person name="Rogers J."/>
            <person name="Rogov P."/>
            <person name="Rutman M."/>
            <person name="Schupbach R."/>
            <person name="Seaman C."/>
            <person name="Settipalli S."/>
            <person name="Sharpe T."/>
            <person name="Sheridan J."/>
            <person name="Sherpa N."/>
            <person name="Shi J."/>
            <person name="Smirnov S."/>
            <person name="Smith C."/>
            <person name="Sougnez C."/>
            <person name="Spencer B."/>
            <person name="Stalker J."/>
            <person name="Stange-thomann N."/>
            <person name="Stavropoulos S."/>
            <person name="Stetson K."/>
            <person name="Stone C."/>
            <person name="Stone S."/>
            <person name="Stubbs M."/>
            <person name="Talamas J."/>
            <person name="Tchuinga P."/>
            <person name="Tenzing P."/>
            <person name="Tesfaye S."/>
            <person name="Theodore J."/>
            <person name="Thoulutsang Y."/>
            <person name="Topham K."/>
            <person name="Towey S."/>
            <person name="Tsamla T."/>
            <person name="Tsomo N."/>
            <person name="Vallee D."/>
            <person name="Vassiliev H."/>
            <person name="Venkataraman V."/>
            <person name="Vinson J."/>
            <person name="Vo A."/>
            <person name="Wade C."/>
            <person name="Wang S."/>
            <person name="Wangchuk T."/>
            <person name="Wangdi T."/>
            <person name="Whittaker C."/>
            <person name="Wilkinson J."/>
            <person name="Wu Y."/>
            <person name="Wyman D."/>
            <person name="Yadav S."/>
            <person name="Yang S."/>
            <person name="Yang X."/>
            <person name="Yeager S."/>
            <person name="Yee E."/>
            <person name="Young G."/>
            <person name="Zainoun J."/>
            <person name="Zembeck L."/>
            <person name="Zimmer A."/>
            <person name="Zody M."/>
            <person name="Lander E."/>
        </authorList>
    </citation>
    <scope>NUCLEOTIDE SEQUENCE [LARGE SCALE GENOMIC DNA]</scope>
</reference>
<dbReference type="Ensembl" id="ENSCSAVT00000002443.1">
    <property type="protein sequence ID" value="ENSCSAVP00000002404.1"/>
    <property type="gene ID" value="ENSCSAVG00000001406.1"/>
</dbReference>
<dbReference type="HOGENOM" id="CLU_1558766_0_0_1"/>
<name>H2YAQ6_CIOSA</name>
<feature type="region of interest" description="Disordered" evidence="1">
    <location>
        <begin position="97"/>
        <end position="172"/>
    </location>
</feature>
<dbReference type="AlphaFoldDB" id="H2YAQ6"/>
<sequence>MRKALDAQRNRQKKLTVLREYAQDPLTSNEESPTKTIKSIDKSSEQIPLLSSISRCRNDDLGMDNYVSTDISNVLPTPGVDDEHKYRMLLISLPAKKKGEVGGKYGGRKRIGGDPNLVSSYSRRKSLQQNSDLIESANQKSTRRRRPPATRRRARQRASRNDVTAVAPSHDA</sequence>